<reference evidence="1 2" key="1">
    <citation type="journal article" date="2020" name="Mol. Plant">
        <title>The Chromosome-Based Rubber Tree Genome Provides New Insights into Spurge Genome Evolution and Rubber Biosynthesis.</title>
        <authorList>
            <person name="Liu J."/>
            <person name="Shi C."/>
            <person name="Shi C.C."/>
            <person name="Li W."/>
            <person name="Zhang Q.J."/>
            <person name="Zhang Y."/>
            <person name="Li K."/>
            <person name="Lu H.F."/>
            <person name="Shi C."/>
            <person name="Zhu S.T."/>
            <person name="Xiao Z.Y."/>
            <person name="Nan H."/>
            <person name="Yue Y."/>
            <person name="Zhu X.G."/>
            <person name="Wu Y."/>
            <person name="Hong X.N."/>
            <person name="Fan G.Y."/>
            <person name="Tong Y."/>
            <person name="Zhang D."/>
            <person name="Mao C.L."/>
            <person name="Liu Y.L."/>
            <person name="Hao S.J."/>
            <person name="Liu W.Q."/>
            <person name="Lv M.Q."/>
            <person name="Zhang H.B."/>
            <person name="Liu Y."/>
            <person name="Hu-Tang G.R."/>
            <person name="Wang J.P."/>
            <person name="Wang J.H."/>
            <person name="Sun Y.H."/>
            <person name="Ni S.B."/>
            <person name="Chen W.B."/>
            <person name="Zhang X.C."/>
            <person name="Jiao Y.N."/>
            <person name="Eichler E.E."/>
            <person name="Li G.H."/>
            <person name="Liu X."/>
            <person name="Gao L.Z."/>
        </authorList>
    </citation>
    <scope>NUCLEOTIDE SEQUENCE [LARGE SCALE GENOMIC DNA]</scope>
    <source>
        <strain evidence="2">cv. GT1</strain>
        <tissue evidence="1">Leaf</tissue>
    </source>
</reference>
<dbReference type="AlphaFoldDB" id="A0A6A6LFD2"/>
<dbReference type="SUPFAM" id="SSF50630">
    <property type="entry name" value="Acid proteases"/>
    <property type="match status" value="1"/>
</dbReference>
<sequence length="163" mass="18005">MGALRILGALEKQKPIATTERGLMYVDLLINEKNARALVDTGATDNFIVDTLVTRFKLTVQADAGKIKAVNSQALNIVGFARGCPVKWDLGKECLAEFDFLFEYKPGSSNRVADALSRKSNLATLSRSQVDTSLRRQIQDSLKKDPQAVALMKLEEEGKTKQF</sequence>
<dbReference type="InterPro" id="IPR001969">
    <property type="entry name" value="Aspartic_peptidase_AS"/>
</dbReference>
<dbReference type="GO" id="GO:0004190">
    <property type="term" value="F:aspartic-type endopeptidase activity"/>
    <property type="evidence" value="ECO:0007669"/>
    <property type="project" value="InterPro"/>
</dbReference>
<evidence type="ECO:0000313" key="1">
    <source>
        <dbReference type="EMBL" id="KAF2300132.1"/>
    </source>
</evidence>
<protein>
    <recommendedName>
        <fullName evidence="3">Peptidase A2 domain-containing protein</fullName>
    </recommendedName>
</protein>
<dbReference type="Gene3D" id="2.40.70.10">
    <property type="entry name" value="Acid Proteases"/>
    <property type="match status" value="1"/>
</dbReference>
<name>A0A6A6LFD2_HEVBR</name>
<accession>A0A6A6LFD2</accession>
<dbReference type="GO" id="GO:0006508">
    <property type="term" value="P:proteolysis"/>
    <property type="evidence" value="ECO:0007669"/>
    <property type="project" value="InterPro"/>
</dbReference>
<comment type="caution">
    <text evidence="1">The sequence shown here is derived from an EMBL/GenBank/DDBJ whole genome shotgun (WGS) entry which is preliminary data.</text>
</comment>
<dbReference type="InterPro" id="IPR021109">
    <property type="entry name" value="Peptidase_aspartic_dom_sf"/>
</dbReference>
<dbReference type="Proteomes" id="UP000467840">
    <property type="component" value="Chromosome 4"/>
</dbReference>
<organism evidence="1 2">
    <name type="scientific">Hevea brasiliensis</name>
    <name type="common">Para rubber tree</name>
    <name type="synonym">Siphonia brasiliensis</name>
    <dbReference type="NCBI Taxonomy" id="3981"/>
    <lineage>
        <taxon>Eukaryota</taxon>
        <taxon>Viridiplantae</taxon>
        <taxon>Streptophyta</taxon>
        <taxon>Embryophyta</taxon>
        <taxon>Tracheophyta</taxon>
        <taxon>Spermatophyta</taxon>
        <taxon>Magnoliopsida</taxon>
        <taxon>eudicotyledons</taxon>
        <taxon>Gunneridae</taxon>
        <taxon>Pentapetalae</taxon>
        <taxon>rosids</taxon>
        <taxon>fabids</taxon>
        <taxon>Malpighiales</taxon>
        <taxon>Euphorbiaceae</taxon>
        <taxon>Crotonoideae</taxon>
        <taxon>Micrandreae</taxon>
        <taxon>Hevea</taxon>
    </lineage>
</organism>
<dbReference type="EMBL" id="JAAGAX010000010">
    <property type="protein sequence ID" value="KAF2300132.1"/>
    <property type="molecule type" value="Genomic_DNA"/>
</dbReference>
<dbReference type="CDD" id="cd00303">
    <property type="entry name" value="retropepsin_like"/>
    <property type="match status" value="1"/>
</dbReference>
<evidence type="ECO:0008006" key="3">
    <source>
        <dbReference type="Google" id="ProtNLM"/>
    </source>
</evidence>
<evidence type="ECO:0000313" key="2">
    <source>
        <dbReference type="Proteomes" id="UP000467840"/>
    </source>
</evidence>
<proteinExistence type="predicted"/>
<keyword evidence="2" id="KW-1185">Reference proteome</keyword>
<dbReference type="PROSITE" id="PS00141">
    <property type="entry name" value="ASP_PROTEASE"/>
    <property type="match status" value="1"/>
</dbReference>
<gene>
    <name evidence="1" type="ORF">GH714_009335</name>
</gene>